<feature type="transmembrane region" description="Helical" evidence="10">
    <location>
        <begin position="264"/>
        <end position="285"/>
    </location>
</feature>
<evidence type="ECO:0000256" key="4">
    <source>
        <dbReference type="ARBA" id="ARBA00022692"/>
    </source>
</evidence>
<evidence type="ECO:0000256" key="10">
    <source>
        <dbReference type="SAM" id="Phobius"/>
    </source>
</evidence>
<dbReference type="EMBL" id="JANCYW010000002">
    <property type="protein sequence ID" value="KAK4534680.1"/>
    <property type="molecule type" value="Genomic_DNA"/>
</dbReference>
<evidence type="ECO:0000256" key="3">
    <source>
        <dbReference type="ARBA" id="ARBA00022448"/>
    </source>
</evidence>
<dbReference type="PANTHER" id="PTHR11562">
    <property type="entry name" value="CATION EFFLUX PROTEIN/ ZINC TRANSPORTER"/>
    <property type="match status" value="1"/>
</dbReference>
<comment type="similarity">
    <text evidence="2">Belongs to the cation diffusion facilitator (CDF) transporter (TC 2.A.4) family. SLC30A subfamily.</text>
</comment>
<evidence type="ECO:0000259" key="11">
    <source>
        <dbReference type="Pfam" id="PF01545"/>
    </source>
</evidence>
<keyword evidence="5" id="KW-0862">Zinc</keyword>
<evidence type="ECO:0000256" key="8">
    <source>
        <dbReference type="ARBA" id="ARBA00023136"/>
    </source>
</evidence>
<evidence type="ECO:0000313" key="13">
    <source>
        <dbReference type="EMBL" id="KAK4534680.1"/>
    </source>
</evidence>
<feature type="domain" description="Cation efflux protein transmembrane" evidence="11">
    <location>
        <begin position="45"/>
        <end position="293"/>
    </location>
</feature>
<dbReference type="InterPro" id="IPR058533">
    <property type="entry name" value="Cation_efflux_TM"/>
</dbReference>
<dbReference type="InterPro" id="IPR036837">
    <property type="entry name" value="Cation_efflux_CTD_sf"/>
</dbReference>
<evidence type="ECO:0000259" key="12">
    <source>
        <dbReference type="Pfam" id="PF16916"/>
    </source>
</evidence>
<evidence type="ECO:0000256" key="5">
    <source>
        <dbReference type="ARBA" id="ARBA00022906"/>
    </source>
</evidence>
<dbReference type="InterPro" id="IPR027469">
    <property type="entry name" value="Cation_efflux_TMD_sf"/>
</dbReference>
<dbReference type="Proteomes" id="UP001301350">
    <property type="component" value="Unassembled WGS sequence"/>
</dbReference>
<feature type="transmembrane region" description="Helical" evidence="10">
    <location>
        <begin position="145"/>
        <end position="165"/>
    </location>
</feature>
<dbReference type="Gene3D" id="1.20.1510.10">
    <property type="entry name" value="Cation efflux protein transmembrane domain"/>
    <property type="match status" value="1"/>
</dbReference>
<keyword evidence="14" id="KW-1185">Reference proteome</keyword>
<evidence type="ECO:0000256" key="9">
    <source>
        <dbReference type="SAM" id="MobiDB-lite"/>
    </source>
</evidence>
<comment type="subcellular location">
    <subcellularLocation>
        <location evidence="1">Membrane</location>
        <topology evidence="1">Multi-pass membrane protein</topology>
    </subcellularLocation>
</comment>
<organism evidence="13 14">
    <name type="scientific">Cyanidium caldarium</name>
    <name type="common">Red alga</name>
    <dbReference type="NCBI Taxonomy" id="2771"/>
    <lineage>
        <taxon>Eukaryota</taxon>
        <taxon>Rhodophyta</taxon>
        <taxon>Bangiophyceae</taxon>
        <taxon>Cyanidiales</taxon>
        <taxon>Cyanidiaceae</taxon>
        <taxon>Cyanidium</taxon>
    </lineage>
</organism>
<evidence type="ECO:0000256" key="1">
    <source>
        <dbReference type="ARBA" id="ARBA00004141"/>
    </source>
</evidence>
<keyword evidence="3" id="KW-0813">Transport</keyword>
<dbReference type="Pfam" id="PF01545">
    <property type="entry name" value="Cation_efflux"/>
    <property type="match status" value="1"/>
</dbReference>
<dbReference type="Pfam" id="PF16916">
    <property type="entry name" value="ZT_dimer"/>
    <property type="match status" value="1"/>
</dbReference>
<evidence type="ECO:0000256" key="6">
    <source>
        <dbReference type="ARBA" id="ARBA00022989"/>
    </source>
</evidence>
<reference evidence="13 14" key="1">
    <citation type="submission" date="2022-07" db="EMBL/GenBank/DDBJ databases">
        <title>Genome-wide signatures of adaptation to extreme environments.</title>
        <authorList>
            <person name="Cho C.H."/>
            <person name="Yoon H.S."/>
        </authorList>
    </citation>
    <scope>NUCLEOTIDE SEQUENCE [LARGE SCALE GENOMIC DNA]</scope>
    <source>
        <strain evidence="13 14">DBV 063 E5</strain>
    </source>
</reference>
<dbReference type="SUPFAM" id="SSF161111">
    <property type="entry name" value="Cation efflux protein transmembrane domain-like"/>
    <property type="match status" value="1"/>
</dbReference>
<keyword evidence="7" id="KW-0406">Ion transport</keyword>
<dbReference type="GO" id="GO:0005385">
    <property type="term" value="F:zinc ion transmembrane transporter activity"/>
    <property type="evidence" value="ECO:0007669"/>
    <property type="project" value="TreeGrafter"/>
</dbReference>
<dbReference type="GO" id="GO:0005886">
    <property type="term" value="C:plasma membrane"/>
    <property type="evidence" value="ECO:0007669"/>
    <property type="project" value="TreeGrafter"/>
</dbReference>
<dbReference type="SUPFAM" id="SSF160240">
    <property type="entry name" value="Cation efflux protein cytoplasmic domain-like"/>
    <property type="match status" value="1"/>
</dbReference>
<feature type="domain" description="Cation efflux protein cytoplasmic" evidence="12">
    <location>
        <begin position="297"/>
        <end position="371"/>
    </location>
</feature>
<feature type="region of interest" description="Disordered" evidence="9">
    <location>
        <begin position="170"/>
        <end position="213"/>
    </location>
</feature>
<proteinExistence type="inferred from homology"/>
<sequence>MPSERTPLMKRPPSAERGATSWALPSERRRRQRWERNRRARRKLLTSSVLCFAFMSAELVGGYVAGSLAIMTDACHLLSDLAGFIISLVALQKSQKPATRSFSYGYGRAEVLGAFTSILLIWSLTAVLVVEAVRRLVHPERVNGRLMLAVAVLGIVVNVVMGVVLGHAHDHQHHQDGHEHPDEEEEEEEREAHSPLHGDPEAPPRPPAANNHNDSVAATARHRHTGGENINVRAAYLHVLGDLIQSVGVALAALLIWWRPAYARADPICTLFFSAIVLFTTLRLIGETVNVLMEGTPRNIDIAEVCAALIALDGVMQVQDLHVWSLSVGRAALSAQLRCDASVSDPHKITMAAEQLCRSRFGIDHTTIQVNCVDPRCCPPLEGSECAAPVEGSGAGA</sequence>
<feature type="compositionally biased region" description="Basic and acidic residues" evidence="9">
    <location>
        <begin position="190"/>
        <end position="202"/>
    </location>
</feature>
<feature type="compositionally biased region" description="Basic and acidic residues" evidence="9">
    <location>
        <begin position="170"/>
        <end position="181"/>
    </location>
</feature>
<feature type="region of interest" description="Disordered" evidence="9">
    <location>
        <begin position="1"/>
        <end position="22"/>
    </location>
</feature>
<dbReference type="InterPro" id="IPR027470">
    <property type="entry name" value="Cation_efflux_CTD"/>
</dbReference>
<dbReference type="InterPro" id="IPR050681">
    <property type="entry name" value="CDF/SLC30A"/>
</dbReference>
<feature type="transmembrane region" description="Helical" evidence="10">
    <location>
        <begin position="44"/>
        <end position="64"/>
    </location>
</feature>
<keyword evidence="4 10" id="KW-0812">Transmembrane</keyword>
<dbReference type="NCBIfam" id="TIGR01297">
    <property type="entry name" value="CDF"/>
    <property type="match status" value="1"/>
</dbReference>
<dbReference type="PANTHER" id="PTHR11562:SF17">
    <property type="entry name" value="RE54080P-RELATED"/>
    <property type="match status" value="1"/>
</dbReference>
<comment type="caution">
    <text evidence="13">The sequence shown here is derived from an EMBL/GenBank/DDBJ whole genome shotgun (WGS) entry which is preliminary data.</text>
</comment>
<dbReference type="AlphaFoldDB" id="A0AAV9IQU5"/>
<gene>
    <name evidence="13" type="ORF">CDCA_CDCA02G0705</name>
</gene>
<protein>
    <submittedName>
        <fullName evidence="13">Uncharacterized protein</fullName>
    </submittedName>
</protein>
<evidence type="ECO:0000256" key="7">
    <source>
        <dbReference type="ARBA" id="ARBA00023065"/>
    </source>
</evidence>
<feature type="transmembrane region" description="Helical" evidence="10">
    <location>
        <begin position="235"/>
        <end position="258"/>
    </location>
</feature>
<keyword evidence="5" id="KW-0864">Zinc transport</keyword>
<keyword evidence="6 10" id="KW-1133">Transmembrane helix</keyword>
<dbReference type="InterPro" id="IPR002524">
    <property type="entry name" value="Cation_efflux"/>
</dbReference>
<evidence type="ECO:0000313" key="14">
    <source>
        <dbReference type="Proteomes" id="UP001301350"/>
    </source>
</evidence>
<keyword evidence="8 10" id="KW-0472">Membrane</keyword>
<evidence type="ECO:0000256" key="2">
    <source>
        <dbReference type="ARBA" id="ARBA00008873"/>
    </source>
</evidence>
<feature type="transmembrane region" description="Helical" evidence="10">
    <location>
        <begin position="111"/>
        <end position="133"/>
    </location>
</feature>
<name>A0AAV9IQU5_CYACA</name>
<accession>A0AAV9IQU5</accession>